<dbReference type="InParanoid" id="A0A7L9FIQ6"/>
<dbReference type="EMBL" id="CP062310">
    <property type="protein sequence ID" value="QOJ79649.1"/>
    <property type="molecule type" value="Genomic_DNA"/>
</dbReference>
<dbReference type="AlphaFoldDB" id="A0A7L9FIQ6"/>
<evidence type="ECO:0000256" key="1">
    <source>
        <dbReference type="SAM" id="Phobius"/>
    </source>
</evidence>
<gene>
    <name evidence="2" type="ORF">IG193_04125</name>
</gene>
<keyword evidence="1" id="KW-0472">Membrane</keyword>
<keyword evidence="3" id="KW-1185">Reference proteome</keyword>
<dbReference type="RefSeq" id="WP_192819621.1">
    <property type="nucleotide sequence ID" value="NZ_CP062310.1"/>
</dbReference>
<reference evidence="2 3" key="1">
    <citation type="submission" date="2020-10" db="EMBL/GenBank/DDBJ databases">
        <title>Thermofilum lucidum 3507LT sp. nov. a novel member of Thermofilaceae family isolated from Chile hot spring, and proposal of description order Thermofilales.</title>
        <authorList>
            <person name="Zayulina K.S."/>
            <person name="Elcheninov A.G."/>
            <person name="Toshchakov S.V."/>
            <person name="Kublanov I.V."/>
        </authorList>
    </citation>
    <scope>NUCLEOTIDE SEQUENCE [LARGE SCALE GENOMIC DNA]</scope>
    <source>
        <strain evidence="2 3">3507LT</strain>
    </source>
</reference>
<sequence length="165" mass="17917">MMVFEKKIKLKALQVALEASLKRGLKKLRREDLRAIDERLAALAPLALSQLFLTPEEVASKIFQPFIDAVALLAAITFGIGILGFVIIILDAVLSWVTGGSFGRSLAVSKLIRAAETLAIIPISFFVVYVLNTLGIQEISSIAQVMDALLRRGWNIIIGILTKGG</sequence>
<keyword evidence="1" id="KW-0812">Transmembrane</keyword>
<feature type="transmembrane region" description="Helical" evidence="1">
    <location>
        <begin position="70"/>
        <end position="97"/>
    </location>
</feature>
<dbReference type="Proteomes" id="UP000594121">
    <property type="component" value="Chromosome"/>
</dbReference>
<feature type="transmembrane region" description="Helical" evidence="1">
    <location>
        <begin position="117"/>
        <end position="136"/>
    </location>
</feature>
<keyword evidence="1" id="KW-1133">Transmembrane helix</keyword>
<protein>
    <submittedName>
        <fullName evidence="2">Uncharacterized protein</fullName>
    </submittedName>
</protein>
<organism evidence="2 3">
    <name type="scientific">Infirmifilum lucidum</name>
    <dbReference type="NCBI Taxonomy" id="2776706"/>
    <lineage>
        <taxon>Archaea</taxon>
        <taxon>Thermoproteota</taxon>
        <taxon>Thermoprotei</taxon>
        <taxon>Thermofilales</taxon>
        <taxon>Thermofilaceae</taxon>
        <taxon>Infirmifilum</taxon>
    </lineage>
</organism>
<accession>A0A7L9FIQ6</accession>
<dbReference type="KEGG" id="thel:IG193_04125"/>
<evidence type="ECO:0000313" key="2">
    <source>
        <dbReference type="EMBL" id="QOJ79649.1"/>
    </source>
</evidence>
<dbReference type="GeneID" id="59149055"/>
<name>A0A7L9FIQ6_9CREN</name>
<proteinExistence type="predicted"/>
<evidence type="ECO:0000313" key="3">
    <source>
        <dbReference type="Proteomes" id="UP000594121"/>
    </source>
</evidence>